<organism evidence="2 3">
    <name type="scientific">Seminavis robusta</name>
    <dbReference type="NCBI Taxonomy" id="568900"/>
    <lineage>
        <taxon>Eukaryota</taxon>
        <taxon>Sar</taxon>
        <taxon>Stramenopiles</taxon>
        <taxon>Ochrophyta</taxon>
        <taxon>Bacillariophyta</taxon>
        <taxon>Bacillariophyceae</taxon>
        <taxon>Bacillariophycidae</taxon>
        <taxon>Naviculales</taxon>
        <taxon>Naviculaceae</taxon>
        <taxon>Seminavis</taxon>
    </lineage>
</organism>
<comment type="caution">
    <text evidence="2">The sequence shown here is derived from an EMBL/GenBank/DDBJ whole genome shotgun (WGS) entry which is preliminary data.</text>
</comment>
<evidence type="ECO:0000313" key="2">
    <source>
        <dbReference type="EMBL" id="CAB9497210.1"/>
    </source>
</evidence>
<sequence length="276" mass="30237">MATSAQLYANLVLTDCPHTGGGGGDPHFETWTGHQIYDYMGACDMHLIQAPHFAPGLPMTVDVRTKICPRNFYSFIESAVVQIGDETLEVGSFGEYLLNGVEGADMPASIAGFEVNVFNPNKNFHIVEIYLGEGKKFGNEKIVLRAFKDMVTVRIEYASKERFHGSTGMMGEFETGVVLARDGITRLEDPIEIANEWQVRDTDQMLFDSVNGPQYPEACILPDMIAEQAARRLRGNTVSKEAAEKACARWSHASRAGCVTDVMATGDLELAQAGGF</sequence>
<dbReference type="PROSITE" id="PS51233">
    <property type="entry name" value="VWFD"/>
    <property type="match status" value="1"/>
</dbReference>
<proteinExistence type="predicted"/>
<dbReference type="Proteomes" id="UP001153069">
    <property type="component" value="Unassembled WGS sequence"/>
</dbReference>
<dbReference type="InterPro" id="IPR001846">
    <property type="entry name" value="VWF_type-D"/>
</dbReference>
<protein>
    <recommendedName>
        <fullName evidence="1">VWFD domain-containing protein</fullName>
    </recommendedName>
</protein>
<gene>
    <name evidence="2" type="ORF">SEMRO_16_G011612.1</name>
</gene>
<dbReference type="OrthoDB" id="47453at2759"/>
<evidence type="ECO:0000259" key="1">
    <source>
        <dbReference type="PROSITE" id="PS51233"/>
    </source>
</evidence>
<name>A0A9N8DB15_9STRA</name>
<evidence type="ECO:0000313" key="3">
    <source>
        <dbReference type="Proteomes" id="UP001153069"/>
    </source>
</evidence>
<reference evidence="2" key="1">
    <citation type="submission" date="2020-06" db="EMBL/GenBank/DDBJ databases">
        <authorList>
            <consortium name="Plant Systems Biology data submission"/>
        </authorList>
    </citation>
    <scope>NUCLEOTIDE SEQUENCE</scope>
    <source>
        <strain evidence="2">D6</strain>
    </source>
</reference>
<accession>A0A9N8DB15</accession>
<keyword evidence="3" id="KW-1185">Reference proteome</keyword>
<dbReference type="AlphaFoldDB" id="A0A9N8DB15"/>
<feature type="domain" description="VWFD" evidence="1">
    <location>
        <begin position="18"/>
        <end position="205"/>
    </location>
</feature>
<dbReference type="EMBL" id="CAICTM010000016">
    <property type="protein sequence ID" value="CAB9497210.1"/>
    <property type="molecule type" value="Genomic_DNA"/>
</dbReference>